<feature type="compositionally biased region" description="Basic and acidic residues" evidence="12">
    <location>
        <begin position="62"/>
        <end position="92"/>
    </location>
</feature>
<dbReference type="PROSITE" id="PS50011">
    <property type="entry name" value="PROTEIN_KINASE_DOM"/>
    <property type="match status" value="1"/>
</dbReference>
<proteinExistence type="inferred from homology"/>
<evidence type="ECO:0000256" key="5">
    <source>
        <dbReference type="ARBA" id="ARBA00022741"/>
    </source>
</evidence>
<keyword evidence="3 11" id="KW-0723">Serine/threonine-protein kinase</keyword>
<dbReference type="GO" id="GO:0005524">
    <property type="term" value="F:ATP binding"/>
    <property type="evidence" value="ECO:0007669"/>
    <property type="project" value="UniProtKB-UniRule"/>
</dbReference>
<accession>A0AAF0E1U0</accession>
<evidence type="ECO:0000256" key="11">
    <source>
        <dbReference type="RuleBase" id="RU000304"/>
    </source>
</evidence>
<feature type="compositionally biased region" description="Basic and acidic residues" evidence="12">
    <location>
        <begin position="1"/>
        <end position="27"/>
    </location>
</feature>
<comment type="catalytic activity">
    <reaction evidence="9">
        <text>L-seryl-[protein] + ATP = O-phospho-L-seryl-[protein] + ADP + H(+)</text>
        <dbReference type="Rhea" id="RHEA:17989"/>
        <dbReference type="Rhea" id="RHEA-COMP:9863"/>
        <dbReference type="Rhea" id="RHEA-COMP:11604"/>
        <dbReference type="ChEBI" id="CHEBI:15378"/>
        <dbReference type="ChEBI" id="CHEBI:29999"/>
        <dbReference type="ChEBI" id="CHEBI:30616"/>
        <dbReference type="ChEBI" id="CHEBI:83421"/>
        <dbReference type="ChEBI" id="CHEBI:456216"/>
        <dbReference type="EC" id="2.7.11.22"/>
    </reaction>
</comment>
<evidence type="ECO:0000256" key="6">
    <source>
        <dbReference type="ARBA" id="ARBA00022777"/>
    </source>
</evidence>
<dbReference type="GO" id="GO:0030332">
    <property type="term" value="F:cyclin binding"/>
    <property type="evidence" value="ECO:0007669"/>
    <property type="project" value="TreeGrafter"/>
</dbReference>
<protein>
    <recommendedName>
        <fullName evidence="2">cyclin-dependent kinase</fullName>
        <ecNumber evidence="2">2.7.11.22</ecNumber>
    </recommendedName>
</protein>
<evidence type="ECO:0000256" key="9">
    <source>
        <dbReference type="ARBA" id="ARBA00048367"/>
    </source>
</evidence>
<feature type="compositionally biased region" description="Basic and acidic residues" evidence="12">
    <location>
        <begin position="152"/>
        <end position="163"/>
    </location>
</feature>
<organism evidence="14 15">
    <name type="scientific">Malassezia obtusa</name>
    <dbReference type="NCBI Taxonomy" id="76774"/>
    <lineage>
        <taxon>Eukaryota</taxon>
        <taxon>Fungi</taxon>
        <taxon>Dikarya</taxon>
        <taxon>Basidiomycota</taxon>
        <taxon>Ustilaginomycotina</taxon>
        <taxon>Malasseziomycetes</taxon>
        <taxon>Malasseziales</taxon>
        <taxon>Malasseziaceae</taxon>
        <taxon>Malassezia</taxon>
    </lineage>
</organism>
<dbReference type="Gene3D" id="3.30.200.20">
    <property type="entry name" value="Phosphorylase Kinase, domain 1"/>
    <property type="match status" value="1"/>
</dbReference>
<evidence type="ECO:0000259" key="13">
    <source>
        <dbReference type="PROSITE" id="PS50011"/>
    </source>
</evidence>
<evidence type="ECO:0000313" key="15">
    <source>
        <dbReference type="Proteomes" id="UP001214603"/>
    </source>
</evidence>
<name>A0AAF0E1U0_9BASI</name>
<keyword evidence="4 14" id="KW-0808">Transferase</keyword>
<comment type="catalytic activity">
    <reaction evidence="8">
        <text>L-threonyl-[protein] + ATP = O-phospho-L-threonyl-[protein] + ADP + H(+)</text>
        <dbReference type="Rhea" id="RHEA:46608"/>
        <dbReference type="Rhea" id="RHEA-COMP:11060"/>
        <dbReference type="Rhea" id="RHEA-COMP:11605"/>
        <dbReference type="ChEBI" id="CHEBI:15378"/>
        <dbReference type="ChEBI" id="CHEBI:30013"/>
        <dbReference type="ChEBI" id="CHEBI:30616"/>
        <dbReference type="ChEBI" id="CHEBI:61977"/>
        <dbReference type="ChEBI" id="CHEBI:456216"/>
        <dbReference type="EC" id="2.7.11.22"/>
    </reaction>
</comment>
<evidence type="ECO:0000256" key="2">
    <source>
        <dbReference type="ARBA" id="ARBA00012425"/>
    </source>
</evidence>
<keyword evidence="5 10" id="KW-0547">Nucleotide-binding</keyword>
<dbReference type="GO" id="GO:0008353">
    <property type="term" value="F:RNA polymerase II CTD heptapeptide repeat kinase activity"/>
    <property type="evidence" value="ECO:0007669"/>
    <property type="project" value="TreeGrafter"/>
</dbReference>
<dbReference type="PANTHER" id="PTHR24056:SF546">
    <property type="entry name" value="CYCLIN-DEPENDENT KINASE 12"/>
    <property type="match status" value="1"/>
</dbReference>
<dbReference type="GO" id="GO:0032968">
    <property type="term" value="P:positive regulation of transcription elongation by RNA polymerase II"/>
    <property type="evidence" value="ECO:0007669"/>
    <property type="project" value="TreeGrafter"/>
</dbReference>
<feature type="compositionally biased region" description="Low complexity" evidence="12">
    <location>
        <begin position="97"/>
        <end position="113"/>
    </location>
</feature>
<keyword evidence="7 10" id="KW-0067">ATP-binding</keyword>
<dbReference type="PROSITE" id="PS00108">
    <property type="entry name" value="PROTEIN_KINASE_ST"/>
    <property type="match status" value="1"/>
</dbReference>
<dbReference type="GO" id="GO:0004693">
    <property type="term" value="F:cyclin-dependent protein serine/threonine kinase activity"/>
    <property type="evidence" value="ECO:0007669"/>
    <property type="project" value="UniProtKB-EC"/>
</dbReference>
<dbReference type="InterPro" id="IPR000719">
    <property type="entry name" value="Prot_kinase_dom"/>
</dbReference>
<evidence type="ECO:0000256" key="7">
    <source>
        <dbReference type="ARBA" id="ARBA00022840"/>
    </source>
</evidence>
<dbReference type="InterPro" id="IPR011009">
    <property type="entry name" value="Kinase-like_dom_sf"/>
</dbReference>
<feature type="binding site" evidence="10">
    <location>
        <position position="198"/>
    </location>
    <ligand>
        <name>ATP</name>
        <dbReference type="ChEBI" id="CHEBI:30616"/>
    </ligand>
</feature>
<dbReference type="Pfam" id="PF00069">
    <property type="entry name" value="Pkinase"/>
    <property type="match status" value="1"/>
</dbReference>
<keyword evidence="6 14" id="KW-0418">Kinase</keyword>
<gene>
    <name evidence="14" type="primary">CTK1</name>
    <name evidence="14" type="ORF">MOBT1_002906</name>
</gene>
<evidence type="ECO:0000256" key="4">
    <source>
        <dbReference type="ARBA" id="ARBA00022679"/>
    </source>
</evidence>
<feature type="compositionally biased region" description="Basic and acidic residues" evidence="12">
    <location>
        <begin position="37"/>
        <end position="46"/>
    </location>
</feature>
<dbReference type="GO" id="GO:0008024">
    <property type="term" value="C:cyclin/CDK positive transcription elongation factor complex"/>
    <property type="evidence" value="ECO:0007669"/>
    <property type="project" value="TreeGrafter"/>
</dbReference>
<dbReference type="PANTHER" id="PTHR24056">
    <property type="entry name" value="CELL DIVISION PROTEIN KINASE"/>
    <property type="match status" value="1"/>
</dbReference>
<dbReference type="AlphaFoldDB" id="A0AAF0E1U0"/>
<dbReference type="FunFam" id="1.10.510.10:FF:000624">
    <property type="entry name" value="Mitogen-activated protein kinase"/>
    <property type="match status" value="1"/>
</dbReference>
<dbReference type="InterPro" id="IPR008271">
    <property type="entry name" value="Ser/Thr_kinase_AS"/>
</dbReference>
<reference evidence="14" key="1">
    <citation type="submission" date="2023-03" db="EMBL/GenBank/DDBJ databases">
        <title>Mating type loci evolution in Malassezia.</title>
        <authorList>
            <person name="Coelho M.A."/>
        </authorList>
    </citation>
    <scope>NUCLEOTIDE SEQUENCE</scope>
    <source>
        <strain evidence="14">CBS 7876</strain>
    </source>
</reference>
<feature type="compositionally biased region" description="Pro residues" evidence="12">
    <location>
        <begin position="114"/>
        <end position="136"/>
    </location>
</feature>
<dbReference type="EC" id="2.7.11.22" evidence="2"/>
<feature type="region of interest" description="Disordered" evidence="12">
    <location>
        <begin position="1"/>
        <end position="163"/>
    </location>
</feature>
<dbReference type="SMART" id="SM00220">
    <property type="entry name" value="S_TKc"/>
    <property type="match status" value="1"/>
</dbReference>
<dbReference type="CDD" id="cd07840">
    <property type="entry name" value="STKc_CDK9_like"/>
    <property type="match status" value="1"/>
</dbReference>
<sequence>MSPERRPDDRRPDDRRRWSAPREHDQARVLPRKAPAPRHDARREPSRLSLSERLGDPPLEPRAPRDDREPRTYARAPPERAPPERLPPERPPPRAPPSAAGRTAHTARAAWPAARPPARPPPGPPPGPPPRPPPVRPDTTPAAPTPPPEAEVVERRRTPPPFAEHDEAYEIVDQVGEGTYGQVYKASAERSGALVALKKIRMEAAKEGFPVTSMREIKLLQSLRHENVIRLQEIMTSRAGSVYMVFEYMEHDLNGVLVHPDVAFTEAHRKSLASQLLQGLAYLHRRAVLHRDLKGSNLLLNNAGILKIADFGLARTYYKRHHGDYTNRVVTLWYRPPELLLGATQYGPEVDMWGAGCLFLELFLRHALFQGHDEIHQLHVITQLLGPLTPESWPSVETMPWFELMRMRDDRNTNDADTPDAWAPIAAQLSPAAAHLARGLLTYDPAKRWSAAEALESSYFTTEEPRAEPPAAVLAALNGEWHEMQSKRARKKARRHVGP</sequence>
<dbReference type="Gene3D" id="1.10.510.10">
    <property type="entry name" value="Transferase(Phosphotransferase) domain 1"/>
    <property type="match status" value="1"/>
</dbReference>
<dbReference type="Proteomes" id="UP001214603">
    <property type="component" value="Chromosome 7"/>
</dbReference>
<dbReference type="EMBL" id="CP119940">
    <property type="protein sequence ID" value="WFD04201.1"/>
    <property type="molecule type" value="Genomic_DNA"/>
</dbReference>
<evidence type="ECO:0000256" key="8">
    <source>
        <dbReference type="ARBA" id="ARBA00047811"/>
    </source>
</evidence>
<evidence type="ECO:0000256" key="12">
    <source>
        <dbReference type="SAM" id="MobiDB-lite"/>
    </source>
</evidence>
<feature type="domain" description="Protein kinase" evidence="13">
    <location>
        <begin position="169"/>
        <end position="460"/>
    </location>
</feature>
<keyword evidence="15" id="KW-1185">Reference proteome</keyword>
<dbReference type="PROSITE" id="PS00107">
    <property type="entry name" value="PROTEIN_KINASE_ATP"/>
    <property type="match status" value="1"/>
</dbReference>
<dbReference type="SUPFAM" id="SSF56112">
    <property type="entry name" value="Protein kinase-like (PK-like)"/>
    <property type="match status" value="1"/>
</dbReference>
<dbReference type="FunFam" id="3.30.200.20:FF:000124">
    <property type="entry name" value="Cyclin-dependent kinase 4"/>
    <property type="match status" value="1"/>
</dbReference>
<evidence type="ECO:0000256" key="3">
    <source>
        <dbReference type="ARBA" id="ARBA00022527"/>
    </source>
</evidence>
<dbReference type="InterPro" id="IPR017441">
    <property type="entry name" value="Protein_kinase_ATP_BS"/>
</dbReference>
<evidence type="ECO:0000256" key="1">
    <source>
        <dbReference type="ARBA" id="ARBA00006485"/>
    </source>
</evidence>
<evidence type="ECO:0000256" key="10">
    <source>
        <dbReference type="PROSITE-ProRule" id="PRU10141"/>
    </source>
</evidence>
<dbReference type="InterPro" id="IPR050108">
    <property type="entry name" value="CDK"/>
</dbReference>
<comment type="similarity">
    <text evidence="1">Belongs to the protein kinase superfamily. CMGC Ser/Thr protein kinase family. CDC2/CDKX subfamily.</text>
</comment>
<evidence type="ECO:0000313" key="14">
    <source>
        <dbReference type="EMBL" id="WFD04201.1"/>
    </source>
</evidence>